<evidence type="ECO:0000313" key="2">
    <source>
        <dbReference type="Proteomes" id="UP001235939"/>
    </source>
</evidence>
<name>A0ABY6LJS7_9ARAC</name>
<gene>
    <name evidence="1" type="ORF">LAZ67_20001312</name>
</gene>
<dbReference type="Proteomes" id="UP001235939">
    <property type="component" value="Chromosome 20"/>
</dbReference>
<sequence>MNRCFEALKKHQSIDVNYIDFLEVDKDVQVAGEQSIEEIVKEVMGKEEDEEVEPTEKDLNKTSITPAAAVDAFNTIKTLCYLKDISEEERHAWASQNMTLWDVMGHWAYELLVDRVNLEDFELWLLNCQRDWKKEERICQVDPAEAPLNRPQLSTSPLNPWVCLTHRDGLEVFALRSDQHHINLHHMGSYLLPLEDDPGLEHLLQLEQVLTFWDHNFHMTDYTTQVLAQLPLMAATGLTVPAELRRFCDRLYQNSRLSPTAHCWLPGGFILLCCSHSVVLKIKALTGEMVLLRNPRIQVATLDTASFLASPESDNFSALEDTALDLDEITCWHGTGCRHHGQPVEPPVDGSTKHKGFHTKSRAKFPGCGDPDGAGGCDLLPLQYDVTGATQGDLTLYRPNPDTPDLQPNAILNLELSEIVGLAFFQPQCKFLVFSSVTGRDVVSKCARDSGLLELFRASSYKKEHMLDLGERISALATSPTCHLVAASSAVGGVYFVCLRDNQLGIVAFHWILNSIPLPFIK</sequence>
<accession>A0ABY6LJS7</accession>
<proteinExistence type="predicted"/>
<organism evidence="1 2">
    <name type="scientific">Cordylochernes scorpioides</name>
    <dbReference type="NCBI Taxonomy" id="51811"/>
    <lineage>
        <taxon>Eukaryota</taxon>
        <taxon>Metazoa</taxon>
        <taxon>Ecdysozoa</taxon>
        <taxon>Arthropoda</taxon>
        <taxon>Chelicerata</taxon>
        <taxon>Arachnida</taxon>
        <taxon>Pseudoscorpiones</taxon>
        <taxon>Cheliferoidea</taxon>
        <taxon>Chernetidae</taxon>
        <taxon>Cordylochernes</taxon>
    </lineage>
</organism>
<dbReference type="EMBL" id="CP092882">
    <property type="protein sequence ID" value="UYV81476.1"/>
    <property type="molecule type" value="Genomic_DNA"/>
</dbReference>
<reference evidence="1 2" key="1">
    <citation type="submission" date="2022-01" db="EMBL/GenBank/DDBJ databases">
        <title>A chromosomal length assembly of Cordylochernes scorpioides.</title>
        <authorList>
            <person name="Zeh D."/>
            <person name="Zeh J."/>
        </authorList>
    </citation>
    <scope>NUCLEOTIDE SEQUENCE [LARGE SCALE GENOMIC DNA]</scope>
    <source>
        <strain evidence="1">IN4F17</strain>
        <tissue evidence="1">Whole Body</tissue>
    </source>
</reference>
<protein>
    <submittedName>
        <fullName evidence="1">Uncharacterized protein</fullName>
    </submittedName>
</protein>
<keyword evidence="2" id="KW-1185">Reference proteome</keyword>
<evidence type="ECO:0000313" key="1">
    <source>
        <dbReference type="EMBL" id="UYV81476.1"/>
    </source>
</evidence>